<dbReference type="PATRIC" id="fig|1618486.3.peg.998"/>
<dbReference type="PROSITE" id="PS51449">
    <property type="entry name" value="MTTASE_N"/>
    <property type="match status" value="1"/>
</dbReference>
<evidence type="ECO:0000256" key="6">
    <source>
        <dbReference type="ARBA" id="ARBA00023014"/>
    </source>
</evidence>
<dbReference type="EMBL" id="LBSV01000017">
    <property type="protein sequence ID" value="KKQ24320.1"/>
    <property type="molecule type" value="Genomic_DNA"/>
</dbReference>
<dbReference type="PANTHER" id="PTHR43020">
    <property type="entry name" value="CDK5 REGULATORY SUBUNIT-ASSOCIATED PROTEIN 1"/>
    <property type="match status" value="1"/>
</dbReference>
<evidence type="ECO:0000259" key="7">
    <source>
        <dbReference type="PROSITE" id="PS51449"/>
    </source>
</evidence>
<dbReference type="InterPro" id="IPR006638">
    <property type="entry name" value="Elp3/MiaA/NifB-like_rSAM"/>
</dbReference>
<dbReference type="InterPro" id="IPR058240">
    <property type="entry name" value="rSAM_sf"/>
</dbReference>
<dbReference type="SFLD" id="SFLDS00029">
    <property type="entry name" value="Radical_SAM"/>
    <property type="match status" value="1"/>
</dbReference>
<evidence type="ECO:0000256" key="2">
    <source>
        <dbReference type="ARBA" id="ARBA00022485"/>
    </source>
</evidence>
<evidence type="ECO:0000256" key="1">
    <source>
        <dbReference type="ARBA" id="ARBA00001966"/>
    </source>
</evidence>
<dbReference type="Pfam" id="PF00919">
    <property type="entry name" value="UPF0004"/>
    <property type="match status" value="1"/>
</dbReference>
<name>A0A0G0GE42_9BACT</name>
<organism evidence="9 10">
    <name type="scientific">Candidatus Roizmanbacteria bacterium GW2011_GWC2_37_13</name>
    <dbReference type="NCBI Taxonomy" id="1618486"/>
    <lineage>
        <taxon>Bacteria</taxon>
        <taxon>Candidatus Roizmaniibacteriota</taxon>
    </lineage>
</organism>
<evidence type="ECO:0000259" key="8">
    <source>
        <dbReference type="PROSITE" id="PS51918"/>
    </source>
</evidence>
<dbReference type="Pfam" id="PF04055">
    <property type="entry name" value="Radical_SAM"/>
    <property type="match status" value="1"/>
</dbReference>
<proteinExistence type="predicted"/>
<dbReference type="PROSITE" id="PS01278">
    <property type="entry name" value="MTTASE_RADICAL"/>
    <property type="match status" value="1"/>
</dbReference>
<comment type="cofactor">
    <cofactor evidence="1">
        <name>[4Fe-4S] cluster</name>
        <dbReference type="ChEBI" id="CHEBI:49883"/>
    </cofactor>
</comment>
<comment type="caution">
    <text evidence="9">The sequence shown here is derived from an EMBL/GenBank/DDBJ whole genome shotgun (WGS) entry which is preliminary data.</text>
</comment>
<dbReference type="Gene3D" id="3.80.30.20">
    <property type="entry name" value="tm_1862 like domain"/>
    <property type="match status" value="1"/>
</dbReference>
<keyword evidence="5" id="KW-0408">Iron</keyword>
<dbReference type="GO" id="GO:0051539">
    <property type="term" value="F:4 iron, 4 sulfur cluster binding"/>
    <property type="evidence" value="ECO:0007669"/>
    <property type="project" value="UniProtKB-KW"/>
</dbReference>
<dbReference type="GO" id="GO:0035597">
    <property type="term" value="F:tRNA-2-methylthio-N(6)-dimethylallyladenosine(37) synthase activity"/>
    <property type="evidence" value="ECO:0007669"/>
    <property type="project" value="TreeGrafter"/>
</dbReference>
<evidence type="ECO:0000313" key="10">
    <source>
        <dbReference type="Proteomes" id="UP000034917"/>
    </source>
</evidence>
<dbReference type="Gene3D" id="3.40.50.12160">
    <property type="entry name" value="Methylthiotransferase, N-terminal domain"/>
    <property type="match status" value="1"/>
</dbReference>
<protein>
    <submittedName>
        <fullName evidence="9">RNA modification enzyme, MiaB family</fullName>
    </submittedName>
</protein>
<gene>
    <name evidence="9" type="ORF">US40_C0017G0016</name>
</gene>
<keyword evidence="6" id="KW-0411">Iron-sulfur</keyword>
<dbReference type="SMART" id="SM00729">
    <property type="entry name" value="Elp3"/>
    <property type="match status" value="1"/>
</dbReference>
<dbReference type="PANTHER" id="PTHR43020:SF2">
    <property type="entry name" value="MITOCHONDRIAL TRNA METHYLTHIOTRANSFERASE CDK5RAP1"/>
    <property type="match status" value="1"/>
</dbReference>
<dbReference type="SUPFAM" id="SSF102114">
    <property type="entry name" value="Radical SAM enzymes"/>
    <property type="match status" value="2"/>
</dbReference>
<accession>A0A0G0GE42</accession>
<dbReference type="InterPro" id="IPR020612">
    <property type="entry name" value="Methylthiotransferase_CS"/>
</dbReference>
<dbReference type="AlphaFoldDB" id="A0A0G0GE42"/>
<evidence type="ECO:0000256" key="5">
    <source>
        <dbReference type="ARBA" id="ARBA00023004"/>
    </source>
</evidence>
<dbReference type="InterPro" id="IPR013848">
    <property type="entry name" value="Methylthiotransferase_N"/>
</dbReference>
<keyword evidence="4" id="KW-0479">Metal-binding</keyword>
<dbReference type="InterPro" id="IPR023404">
    <property type="entry name" value="rSAM_horseshoe"/>
</dbReference>
<evidence type="ECO:0000256" key="3">
    <source>
        <dbReference type="ARBA" id="ARBA00022691"/>
    </source>
</evidence>
<dbReference type="GO" id="GO:0005829">
    <property type="term" value="C:cytosol"/>
    <property type="evidence" value="ECO:0007669"/>
    <property type="project" value="TreeGrafter"/>
</dbReference>
<feature type="domain" description="Radical SAM core" evidence="8">
    <location>
        <begin position="121"/>
        <end position="412"/>
    </location>
</feature>
<evidence type="ECO:0000256" key="4">
    <source>
        <dbReference type="ARBA" id="ARBA00022723"/>
    </source>
</evidence>
<dbReference type="GO" id="GO:0046872">
    <property type="term" value="F:metal ion binding"/>
    <property type="evidence" value="ECO:0007669"/>
    <property type="project" value="UniProtKB-KW"/>
</dbReference>
<dbReference type="InterPro" id="IPR007197">
    <property type="entry name" value="rSAM"/>
</dbReference>
<dbReference type="PROSITE" id="PS51918">
    <property type="entry name" value="RADICAL_SAM"/>
    <property type="match status" value="1"/>
</dbReference>
<evidence type="ECO:0000313" key="9">
    <source>
        <dbReference type="EMBL" id="KKQ24320.1"/>
    </source>
</evidence>
<keyword evidence="3" id="KW-0949">S-adenosyl-L-methionine</keyword>
<reference evidence="9 10" key="1">
    <citation type="journal article" date="2015" name="Nature">
        <title>rRNA introns, odd ribosomes, and small enigmatic genomes across a large radiation of phyla.</title>
        <authorList>
            <person name="Brown C.T."/>
            <person name="Hug L.A."/>
            <person name="Thomas B.C."/>
            <person name="Sharon I."/>
            <person name="Castelle C.J."/>
            <person name="Singh A."/>
            <person name="Wilkins M.J."/>
            <person name="Williams K.H."/>
            <person name="Banfield J.F."/>
        </authorList>
    </citation>
    <scope>NUCLEOTIDE SEQUENCE [LARGE SCALE GENOMIC DNA]</scope>
</reference>
<feature type="domain" description="MTTase N-terminal" evidence="7">
    <location>
        <begin position="1"/>
        <end position="125"/>
    </location>
</feature>
<dbReference type="Proteomes" id="UP000034917">
    <property type="component" value="Unassembled WGS sequence"/>
</dbReference>
<sequence>MKYFIKTFGCQQNHSDSERIESALKSRGMTRAKSYKTADYIVINTCMIRESAENRVYGLVNNLSKFKILNSKFKIIVTGCMVGLAFRDKTGKYLRKIRETMPEVDEFLPIEEIGFDNAPLRQDRINAWIPISNGCNNFCTFCVVPFTRGREISRPYQDIISDCKDLKKRGYRIVTLLGQNVNSYGADLILGEKNIQVMRDLDKTYFEKSKVKNQKSKLQLKIKNLNLNKNLKFKIENYKPIYVKHLGRYRIPTLFPHLLEEIARMGFEKVDFISSNPWDFSDELIDVIARNKNITRLIHLPVQSGDDNVLKRMNRWYSASDYVALISKIKNQISNIRFSTDIIVGFCGETEKEFKNTVKLAKKVGFEKAYLAMYSQRPMTAATKVFKDDIPHTVKEKRWLTLEKLINRPRLALSRN</sequence>
<dbReference type="InterPro" id="IPR038135">
    <property type="entry name" value="Methylthiotransferase_N_sf"/>
</dbReference>
<dbReference type="FunFam" id="3.40.50.12160:FF:000003">
    <property type="entry name" value="CDK5 regulatory subunit-associated protein 1"/>
    <property type="match status" value="1"/>
</dbReference>
<keyword evidence="2" id="KW-0004">4Fe-4S</keyword>